<dbReference type="PANTHER" id="PTHR46143">
    <property type="entry name" value="CALPAIN-7"/>
    <property type="match status" value="1"/>
</dbReference>
<feature type="active site" evidence="4">
    <location>
        <position position="485"/>
    </location>
</feature>
<feature type="active site" evidence="4">
    <location>
        <position position="297"/>
    </location>
</feature>
<keyword evidence="1 4" id="KW-0645">Protease</keyword>
<dbReference type="SUPFAM" id="SSF49758">
    <property type="entry name" value="Calpain large subunit, middle domain (domain III)"/>
    <property type="match status" value="2"/>
</dbReference>
<dbReference type="InterPro" id="IPR022682">
    <property type="entry name" value="Calpain_domain_III"/>
</dbReference>
<dbReference type="SMART" id="SM00720">
    <property type="entry name" value="calpain_III"/>
    <property type="match status" value="1"/>
</dbReference>
<reference evidence="7 8" key="1">
    <citation type="submission" date="2013-11" db="EMBL/GenBank/DDBJ databases">
        <title>Genome sequencing of Stegodyphus mimosarum.</title>
        <authorList>
            <person name="Bechsgaard J."/>
        </authorList>
    </citation>
    <scope>NUCLEOTIDE SEQUENCE [LARGE SCALE GENOMIC DNA]</scope>
</reference>
<dbReference type="GO" id="GO:0004198">
    <property type="term" value="F:calcium-dependent cysteine-type endopeptidase activity"/>
    <property type="evidence" value="ECO:0007669"/>
    <property type="project" value="InterPro"/>
</dbReference>
<keyword evidence="8" id="KW-1185">Reference proteome</keyword>
<keyword evidence="3 4" id="KW-0788">Thiol protease</keyword>
<evidence type="ECO:0000256" key="1">
    <source>
        <dbReference type="ARBA" id="ARBA00022670"/>
    </source>
</evidence>
<dbReference type="Pfam" id="PF00648">
    <property type="entry name" value="Peptidase_C2"/>
    <property type="match status" value="1"/>
</dbReference>
<dbReference type="PANTHER" id="PTHR46143:SF1">
    <property type="entry name" value="CALPAIN-7"/>
    <property type="match status" value="1"/>
</dbReference>
<feature type="compositionally biased region" description="Low complexity" evidence="5">
    <location>
        <begin position="165"/>
        <end position="179"/>
    </location>
</feature>
<organism evidence="7 8">
    <name type="scientific">Stegodyphus mimosarum</name>
    <name type="common">African social velvet spider</name>
    <dbReference type="NCBI Taxonomy" id="407821"/>
    <lineage>
        <taxon>Eukaryota</taxon>
        <taxon>Metazoa</taxon>
        <taxon>Ecdysozoa</taxon>
        <taxon>Arthropoda</taxon>
        <taxon>Chelicerata</taxon>
        <taxon>Arachnida</taxon>
        <taxon>Araneae</taxon>
        <taxon>Araneomorphae</taxon>
        <taxon>Entelegynae</taxon>
        <taxon>Eresoidea</taxon>
        <taxon>Eresidae</taxon>
        <taxon>Stegodyphus</taxon>
    </lineage>
</organism>
<name>A0A087UJG4_STEMI</name>
<dbReference type="SUPFAM" id="SSF116846">
    <property type="entry name" value="MIT domain"/>
    <property type="match status" value="2"/>
</dbReference>
<dbReference type="InterPro" id="IPR036181">
    <property type="entry name" value="MIT_dom_sf"/>
</dbReference>
<dbReference type="OMA" id="GDYRRGC"/>
<dbReference type="PROSITE" id="PS50203">
    <property type="entry name" value="CALPAIN_CAT"/>
    <property type="match status" value="1"/>
</dbReference>
<feature type="non-terminal residue" evidence="7">
    <location>
        <position position="822"/>
    </location>
</feature>
<dbReference type="Proteomes" id="UP000054359">
    <property type="component" value="Unassembled WGS sequence"/>
</dbReference>
<dbReference type="InterPro" id="IPR022683">
    <property type="entry name" value="Calpain_III"/>
</dbReference>
<dbReference type="CDD" id="cd00044">
    <property type="entry name" value="CysPc"/>
    <property type="match status" value="1"/>
</dbReference>
<evidence type="ECO:0000256" key="5">
    <source>
        <dbReference type="SAM" id="MobiDB-lite"/>
    </source>
</evidence>
<protein>
    <submittedName>
        <fullName evidence="7">Calpain-7</fullName>
    </submittedName>
</protein>
<dbReference type="SMART" id="SM00230">
    <property type="entry name" value="CysPc"/>
    <property type="match status" value="1"/>
</dbReference>
<feature type="active site" evidence="4">
    <location>
        <position position="465"/>
    </location>
</feature>
<dbReference type="SUPFAM" id="SSF54001">
    <property type="entry name" value="Cysteine proteinases"/>
    <property type="match status" value="1"/>
</dbReference>
<dbReference type="InterPro" id="IPR001300">
    <property type="entry name" value="Peptidase_C2_calpain_cat"/>
</dbReference>
<dbReference type="OrthoDB" id="167576at2759"/>
<dbReference type="SMART" id="SM00745">
    <property type="entry name" value="MIT"/>
    <property type="match status" value="2"/>
</dbReference>
<accession>A0A087UJG4</accession>
<dbReference type="InterPro" id="IPR038765">
    <property type="entry name" value="Papain-like_cys_pep_sf"/>
</dbReference>
<evidence type="ECO:0000256" key="2">
    <source>
        <dbReference type="ARBA" id="ARBA00022801"/>
    </source>
</evidence>
<sequence>MTEECKKAEADAVEFANRAIQFDQQNTYDAAIYYYRVASQALHSAYLLGSQVAGIKEKADEYISRAEALHKIKIQLSQRKPEKNEHKLQLERAEFLLRQGLEEDEAGNEEEAIELYLQAAELCLKSRKLTQDKNLQAKLSKLAENSLDRAEALKKKRAATTQQNVPSPSAVSPPSLSSLNISEKSNQNQLLVNKRASSPTPLQQVSGKGTYSKEEIAVLRVTSIVNGREYVPFMPIDLKERFAYPLPFSDKDGKLALSPKQKAVFKSWVRPEDFTSRPVVIELIDCFSLRQTIVSDCSFVASLAVSALYEKRFKKKIITSIIYPQNRAGEPVFNPCGKYMIKMHFNGVQRKVIIDDFLPMGVHGDLLCSYSSNHNELWISLLEKAYMKVMGGYDFPGSNSNIDLHALTGWIPDRISIDLSDPTFAKDKIFKTMVDKHNKGHVLITVATGELSSSEADRAGLVPTHAYALLDVKEVLGKRLCLLKNPWSHLRWKGRFSEHDTKNWTPELKEALRYDPRNAQMFDNGVFWIDYDSLLHFFSVIYLNWNPEMFKYTYCLHQSWKAGLGPVKDLYNIGENPQFCLDLKSAGCAVWVLLTRHIVDRDDFAENKEFIAVIVYKNDGNKVYIPTDPEPYIDGVRINSPHYLCKIVVPPGGTTRYTLVVSQYEKSHTIYYTLRAYATCPFTLSYIQNVFKYKHEIKNGEWTSETCGGCANNPQTYHKNPVYQVSLQSSSDDNHLLVDLKGPKQFYVGFEIVTVTVNNSSSPGYFSRKSSGAFRSGFAILELRNVPAGTYNVIPSTFSPGQKGPFFLTFQASCPIKVCRLK</sequence>
<evidence type="ECO:0000259" key="6">
    <source>
        <dbReference type="PROSITE" id="PS50203"/>
    </source>
</evidence>
<feature type="domain" description="Calpain catalytic" evidence="6">
    <location>
        <begin position="247"/>
        <end position="547"/>
    </location>
</feature>
<dbReference type="AlphaFoldDB" id="A0A087UJG4"/>
<dbReference type="Gene3D" id="3.90.70.10">
    <property type="entry name" value="Cysteine proteinases"/>
    <property type="match status" value="1"/>
</dbReference>
<evidence type="ECO:0000313" key="8">
    <source>
        <dbReference type="Proteomes" id="UP000054359"/>
    </source>
</evidence>
<evidence type="ECO:0000256" key="3">
    <source>
        <dbReference type="ARBA" id="ARBA00022807"/>
    </source>
</evidence>
<dbReference type="Gene3D" id="1.20.58.80">
    <property type="entry name" value="Phosphotransferase system, lactose/cellobiose-type IIA subunit"/>
    <property type="match status" value="2"/>
</dbReference>
<keyword evidence="2 4" id="KW-0378">Hydrolase</keyword>
<evidence type="ECO:0000313" key="7">
    <source>
        <dbReference type="EMBL" id="KFM77503.1"/>
    </source>
</evidence>
<dbReference type="Pfam" id="PF01067">
    <property type="entry name" value="Calpain_III"/>
    <property type="match status" value="1"/>
</dbReference>
<dbReference type="InterPro" id="IPR051297">
    <property type="entry name" value="PalB/RIM13"/>
</dbReference>
<dbReference type="Pfam" id="PF04212">
    <property type="entry name" value="MIT"/>
    <property type="match status" value="2"/>
</dbReference>
<dbReference type="Gene3D" id="2.60.120.380">
    <property type="match status" value="2"/>
</dbReference>
<dbReference type="InterPro" id="IPR007330">
    <property type="entry name" value="MIT_dom"/>
</dbReference>
<dbReference type="InterPro" id="IPR036213">
    <property type="entry name" value="Calpain_III_sf"/>
</dbReference>
<evidence type="ECO:0000256" key="4">
    <source>
        <dbReference type="PROSITE-ProRule" id="PRU00239"/>
    </source>
</evidence>
<feature type="region of interest" description="Disordered" evidence="5">
    <location>
        <begin position="153"/>
        <end position="179"/>
    </location>
</feature>
<dbReference type="EMBL" id="KK120094">
    <property type="protein sequence ID" value="KFM77503.1"/>
    <property type="molecule type" value="Genomic_DNA"/>
</dbReference>
<dbReference type="STRING" id="407821.A0A087UJG4"/>
<gene>
    <name evidence="7" type="ORF">X975_20444</name>
</gene>
<dbReference type="GO" id="GO:0006508">
    <property type="term" value="P:proteolysis"/>
    <property type="evidence" value="ECO:0007669"/>
    <property type="project" value="UniProtKB-KW"/>
</dbReference>
<proteinExistence type="predicted"/>